<comment type="caution">
    <text evidence="2">The sequence shown here is derived from an EMBL/GenBank/DDBJ whole genome shotgun (WGS) entry which is preliminary data.</text>
</comment>
<name>A0ABR0VR40_REHGL</name>
<dbReference type="EMBL" id="JABTTQ020000910">
    <property type="protein sequence ID" value="KAK6137088.1"/>
    <property type="molecule type" value="Genomic_DNA"/>
</dbReference>
<dbReference type="InterPro" id="IPR006527">
    <property type="entry name" value="F-box-assoc_dom_typ1"/>
</dbReference>
<dbReference type="Proteomes" id="UP001318860">
    <property type="component" value="Unassembled WGS sequence"/>
</dbReference>
<dbReference type="NCBIfam" id="TIGR01640">
    <property type="entry name" value="F_box_assoc_1"/>
    <property type="match status" value="1"/>
</dbReference>
<dbReference type="SMART" id="SM00256">
    <property type="entry name" value="FBOX"/>
    <property type="match status" value="1"/>
</dbReference>
<keyword evidence="3" id="KW-1185">Reference proteome</keyword>
<dbReference type="Gene3D" id="1.20.1280.50">
    <property type="match status" value="1"/>
</dbReference>
<dbReference type="PANTHER" id="PTHR31672">
    <property type="entry name" value="BNACNNG10540D PROTEIN"/>
    <property type="match status" value="1"/>
</dbReference>
<evidence type="ECO:0000259" key="1">
    <source>
        <dbReference type="PROSITE" id="PS50181"/>
    </source>
</evidence>
<dbReference type="InterPro" id="IPR001810">
    <property type="entry name" value="F-box_dom"/>
</dbReference>
<dbReference type="Pfam" id="PF07734">
    <property type="entry name" value="FBA_1"/>
    <property type="match status" value="1"/>
</dbReference>
<organism evidence="2 3">
    <name type="scientific">Rehmannia glutinosa</name>
    <name type="common">Chinese foxglove</name>
    <dbReference type="NCBI Taxonomy" id="99300"/>
    <lineage>
        <taxon>Eukaryota</taxon>
        <taxon>Viridiplantae</taxon>
        <taxon>Streptophyta</taxon>
        <taxon>Embryophyta</taxon>
        <taxon>Tracheophyta</taxon>
        <taxon>Spermatophyta</taxon>
        <taxon>Magnoliopsida</taxon>
        <taxon>eudicotyledons</taxon>
        <taxon>Gunneridae</taxon>
        <taxon>Pentapetalae</taxon>
        <taxon>asterids</taxon>
        <taxon>lamiids</taxon>
        <taxon>Lamiales</taxon>
        <taxon>Orobanchaceae</taxon>
        <taxon>Rehmannieae</taxon>
        <taxon>Rehmannia</taxon>
    </lineage>
</organism>
<dbReference type="SUPFAM" id="SSF81383">
    <property type="entry name" value="F-box domain"/>
    <property type="match status" value="1"/>
</dbReference>
<feature type="domain" description="F-box" evidence="1">
    <location>
        <begin position="4"/>
        <end position="49"/>
    </location>
</feature>
<protein>
    <recommendedName>
        <fullName evidence="1">F-box domain-containing protein</fullName>
    </recommendedName>
</protein>
<evidence type="ECO:0000313" key="2">
    <source>
        <dbReference type="EMBL" id="KAK6137088.1"/>
    </source>
</evidence>
<dbReference type="InterPro" id="IPR050796">
    <property type="entry name" value="SCF_F-box_component"/>
</dbReference>
<sequence length="376" mass="43505">MADNEVFTKLPQDVIFHILTKLPPKTLLQLRCVSKFFYLLITHPHFLNLHISAAPTAPHRHHLIYYESTDYRKYYFSFHADETFSLCKIFEIPFKSVYGYIRLVGSIRGLVCLFDTNYFNFLGTVILWNPIIRKFKILPCLQELSCVGTNYSHMVIGFGFDQRTGDFRVVNFLYDFHNEHDFLPKAFVYDVKIGSWRSIGQVVPCYMPKNWYSSVFVNGVVHWLAYKRPKFNGQPNCIMGFDVVEEVFKLMELPQNLEFGSNVNEMRLCPSVDEKSVSLFINVGEIWDLWLMKDYGKVESWARIYTIVLEQDFIPLKIVNGGEILAAVSAQKKLVLIDVEKDETKDLKVCGLPSSFYTGGYLPSLALLDNGKQLME</sequence>
<evidence type="ECO:0000313" key="3">
    <source>
        <dbReference type="Proteomes" id="UP001318860"/>
    </source>
</evidence>
<gene>
    <name evidence="2" type="ORF">DH2020_029174</name>
</gene>
<reference evidence="2 3" key="1">
    <citation type="journal article" date="2021" name="Comput. Struct. Biotechnol. J.">
        <title>De novo genome assembly of the potent medicinal plant Rehmannia glutinosa using nanopore technology.</title>
        <authorList>
            <person name="Ma L."/>
            <person name="Dong C."/>
            <person name="Song C."/>
            <person name="Wang X."/>
            <person name="Zheng X."/>
            <person name="Niu Y."/>
            <person name="Chen S."/>
            <person name="Feng W."/>
        </authorList>
    </citation>
    <scope>NUCLEOTIDE SEQUENCE [LARGE SCALE GENOMIC DNA]</scope>
    <source>
        <strain evidence="2">DH-2019</strain>
    </source>
</reference>
<proteinExistence type="predicted"/>
<dbReference type="InterPro" id="IPR017451">
    <property type="entry name" value="F-box-assoc_interact_dom"/>
</dbReference>
<dbReference type="PANTHER" id="PTHR31672:SF13">
    <property type="entry name" value="F-BOX PROTEIN CPR30-LIKE"/>
    <property type="match status" value="1"/>
</dbReference>
<dbReference type="PROSITE" id="PS50181">
    <property type="entry name" value="FBOX"/>
    <property type="match status" value="1"/>
</dbReference>
<dbReference type="InterPro" id="IPR036047">
    <property type="entry name" value="F-box-like_dom_sf"/>
</dbReference>
<dbReference type="Pfam" id="PF00646">
    <property type="entry name" value="F-box"/>
    <property type="match status" value="1"/>
</dbReference>
<accession>A0ABR0VR40</accession>